<name>A0ABR0M9X8_GOSAR</name>
<comment type="caution">
    <text evidence="1">The sequence shown here is derived from an EMBL/GenBank/DDBJ whole genome shotgun (WGS) entry which is preliminary data.</text>
</comment>
<gene>
    <name evidence="1" type="ORF">PVK06_049960</name>
</gene>
<protein>
    <submittedName>
        <fullName evidence="1">Uncharacterized protein</fullName>
    </submittedName>
</protein>
<organism evidence="1 2">
    <name type="scientific">Gossypium arboreum</name>
    <name type="common">Tree cotton</name>
    <name type="synonym">Gossypium nanking</name>
    <dbReference type="NCBI Taxonomy" id="29729"/>
    <lineage>
        <taxon>Eukaryota</taxon>
        <taxon>Viridiplantae</taxon>
        <taxon>Streptophyta</taxon>
        <taxon>Embryophyta</taxon>
        <taxon>Tracheophyta</taxon>
        <taxon>Spermatophyta</taxon>
        <taxon>Magnoliopsida</taxon>
        <taxon>eudicotyledons</taxon>
        <taxon>Gunneridae</taxon>
        <taxon>Pentapetalae</taxon>
        <taxon>rosids</taxon>
        <taxon>malvids</taxon>
        <taxon>Malvales</taxon>
        <taxon>Malvaceae</taxon>
        <taxon>Malvoideae</taxon>
        <taxon>Gossypium</taxon>
    </lineage>
</organism>
<dbReference type="Proteomes" id="UP001358586">
    <property type="component" value="Unassembled WGS sequence"/>
</dbReference>
<sequence>MRLLFLVPIRKESSTVKGFLDWYYWLVHLLGGTTPTYSVLRPYYPVLETELRHIPSLLRVWFGFSFCRCFSRSKYQAGAFFPAVSDIAMASKQKRKKKLSNPDILGTVPAEKDPDFPESAFPVRCSTWDWISKVPSEHFGYGICIAGKVLPVPGNLSSYRIHRVEFTFKVGFHRSNRRKEALANTFMGMGPTRQSDSRFPFTVFNVLKNVFPGPRQVNNRGRPRMVAITSFSAW</sequence>
<evidence type="ECO:0000313" key="1">
    <source>
        <dbReference type="EMBL" id="KAK5769920.1"/>
    </source>
</evidence>
<dbReference type="EMBL" id="JARKNE010000043">
    <property type="protein sequence ID" value="KAK5769920.1"/>
    <property type="molecule type" value="Genomic_DNA"/>
</dbReference>
<keyword evidence="2" id="KW-1185">Reference proteome</keyword>
<evidence type="ECO:0000313" key="2">
    <source>
        <dbReference type="Proteomes" id="UP001358586"/>
    </source>
</evidence>
<accession>A0ABR0M9X8</accession>
<reference evidence="1 2" key="1">
    <citation type="submission" date="2023-03" db="EMBL/GenBank/DDBJ databases">
        <title>WGS of Gossypium arboreum.</title>
        <authorList>
            <person name="Yu D."/>
        </authorList>
    </citation>
    <scope>NUCLEOTIDE SEQUENCE [LARGE SCALE GENOMIC DNA]</scope>
    <source>
        <tissue evidence="1">Leaf</tissue>
    </source>
</reference>
<proteinExistence type="predicted"/>